<dbReference type="Proteomes" id="UP000026984">
    <property type="component" value="Segment"/>
</dbReference>
<keyword evidence="1" id="KW-0175">Coiled coil</keyword>
<evidence type="ECO:0000256" key="2">
    <source>
        <dbReference type="SAM" id="Phobius"/>
    </source>
</evidence>
<evidence type="ECO:0000313" key="4">
    <source>
        <dbReference type="Proteomes" id="UP000026984"/>
    </source>
</evidence>
<feature type="coiled-coil region" evidence="1">
    <location>
        <begin position="59"/>
        <end position="89"/>
    </location>
</feature>
<name>A0A060AMS2_9CAUD</name>
<keyword evidence="4" id="KW-1185">Reference proteome</keyword>
<dbReference type="EMBL" id="KC954774">
    <property type="protein sequence ID" value="AIA64798.1"/>
    <property type="molecule type" value="Genomic_DNA"/>
</dbReference>
<dbReference type="KEGG" id="vg:19687038"/>
<dbReference type="GeneID" id="19687038"/>
<reference evidence="3 4" key="1">
    <citation type="submission" date="2013-04" db="EMBL/GenBank/DDBJ databases">
        <title>Complete Genome Sequence of Cronobacter sakazakii Bacteriophage CR8.</title>
        <authorList>
            <person name="Kim Y."/>
            <person name="Shin H."/>
            <person name="Ryu S."/>
        </authorList>
    </citation>
    <scope>NUCLEOTIDE SEQUENCE [LARGE SCALE GENOMIC DNA]</scope>
</reference>
<proteinExistence type="predicted"/>
<keyword evidence="2" id="KW-0812">Transmembrane</keyword>
<organism evidence="3 4">
    <name type="scientific">Cronobacter phage CR8</name>
    <dbReference type="NCBI Taxonomy" id="1327934"/>
    <lineage>
        <taxon>Viruses</taxon>
        <taxon>Duplodnaviria</taxon>
        <taxon>Heunggongvirae</taxon>
        <taxon>Uroviricota</taxon>
        <taxon>Caudoviricetes</taxon>
        <taxon>Vequintavirinae</taxon>
        <taxon>Certrevirus</taxon>
        <taxon>Certrevirus CR8</taxon>
    </lineage>
</organism>
<feature type="transmembrane region" description="Helical" evidence="2">
    <location>
        <begin position="12"/>
        <end position="29"/>
    </location>
</feature>
<gene>
    <name evidence="3" type="ORF">CR8_268</name>
</gene>
<protein>
    <recommendedName>
        <fullName evidence="5">I-spanin</fullName>
    </recommendedName>
</protein>
<evidence type="ECO:0000313" key="3">
    <source>
        <dbReference type="EMBL" id="AIA64798.1"/>
    </source>
</evidence>
<keyword evidence="2" id="KW-0472">Membrane</keyword>
<keyword evidence="2" id="KW-1133">Transmembrane helix</keyword>
<evidence type="ECO:0000256" key="1">
    <source>
        <dbReference type="SAM" id="Coils"/>
    </source>
</evidence>
<sequence>MTTFILKYKKYLIGIGIAALLLFSLNWYVGTKEDAAYDRGFQYANTQWEKKGKEYVDLIDKGKADNTALNEELARVSEEKRKLEEARRHNVNDKQVEYNKTEAARKKGLDDDFVDLYNESLGD</sequence>
<evidence type="ECO:0008006" key="5">
    <source>
        <dbReference type="Google" id="ProtNLM"/>
    </source>
</evidence>
<dbReference type="RefSeq" id="YP_009042505.1">
    <property type="nucleotide sequence ID" value="NC_024354.1"/>
</dbReference>
<accession>A0A060AMS2</accession>